<dbReference type="Gene3D" id="3.10.280.10">
    <property type="entry name" value="Mitochondrial glycoprotein"/>
    <property type="match status" value="1"/>
</dbReference>
<sequence length="263" mass="29939">MAGIIRNGLLSAARRLSNPTKCFLQTPTASLNASNTRLLSTKLTGSLWQMSNNNVSKTRVHHLMNCKCGCRSYSTDADEEMTNILEDEIMLESEKVLDLPKISSFKVAKLDGSHFELERKQGNETISIEVNVNAAVESAGPAEEGEDEEMICRPDFEVNISKKGSKHVLSIFCMFDKSEDMDEDTDLFIIHSISLYNESNEDATYTLQAENLDEDMYRMFMTYLEDRKLDKDFADELIDFATVYEHQQYLKFLENIKSFVSSK</sequence>
<reference evidence="2 3" key="1">
    <citation type="journal article" date="2013" name="Nature">
        <title>Insights into bilaterian evolution from three spiralian genomes.</title>
        <authorList>
            <person name="Simakov O."/>
            <person name="Marletaz F."/>
            <person name="Cho S.J."/>
            <person name="Edsinger-Gonzales E."/>
            <person name="Havlak P."/>
            <person name="Hellsten U."/>
            <person name="Kuo D.H."/>
            <person name="Larsson T."/>
            <person name="Lv J."/>
            <person name="Arendt D."/>
            <person name="Savage R."/>
            <person name="Osoegawa K."/>
            <person name="de Jong P."/>
            <person name="Grimwood J."/>
            <person name="Chapman J.A."/>
            <person name="Shapiro H."/>
            <person name="Aerts A."/>
            <person name="Otillar R.P."/>
            <person name="Terry A.Y."/>
            <person name="Boore J.L."/>
            <person name="Grigoriev I.V."/>
            <person name="Lindberg D.R."/>
            <person name="Seaver E.C."/>
            <person name="Weisblat D.A."/>
            <person name="Putnam N.H."/>
            <person name="Rokhsar D.S."/>
        </authorList>
    </citation>
    <scope>NUCLEOTIDE SEQUENCE [LARGE SCALE GENOMIC DNA]</scope>
</reference>
<dbReference type="HOGENOM" id="CLU_083914_1_1_1"/>
<dbReference type="OrthoDB" id="278212at2759"/>
<dbReference type="PANTHER" id="PTHR10826">
    <property type="entry name" value="COMPLEMENT COMPONENT 1"/>
    <property type="match status" value="1"/>
</dbReference>
<dbReference type="CTD" id="20245762"/>
<evidence type="ECO:0008006" key="4">
    <source>
        <dbReference type="Google" id="ProtNLM"/>
    </source>
</evidence>
<dbReference type="GO" id="GO:0005759">
    <property type="term" value="C:mitochondrial matrix"/>
    <property type="evidence" value="ECO:0007669"/>
    <property type="project" value="InterPro"/>
</dbReference>
<dbReference type="EMBL" id="KB203918">
    <property type="protein sequence ID" value="ESO82428.1"/>
    <property type="molecule type" value="Genomic_DNA"/>
</dbReference>
<keyword evidence="3" id="KW-1185">Reference proteome</keyword>
<dbReference type="InterPro" id="IPR036561">
    <property type="entry name" value="MAM33_sf"/>
</dbReference>
<dbReference type="OMA" id="YEHTAYV"/>
<dbReference type="PANTHER" id="PTHR10826:SF1">
    <property type="entry name" value="COMPLEMENT COMPONENT 1 Q SUBCOMPONENT-BINDING PROTEIN, MITOCHONDRIAL"/>
    <property type="match status" value="1"/>
</dbReference>
<dbReference type="Proteomes" id="UP000030746">
    <property type="component" value="Unassembled WGS sequence"/>
</dbReference>
<dbReference type="GO" id="GO:0042256">
    <property type="term" value="P:cytosolic ribosome assembly"/>
    <property type="evidence" value="ECO:0007669"/>
    <property type="project" value="TreeGrafter"/>
</dbReference>
<gene>
    <name evidence="2" type="ORF">LOTGIDRAFT_204901</name>
</gene>
<evidence type="ECO:0000256" key="1">
    <source>
        <dbReference type="ARBA" id="ARBA00005457"/>
    </source>
</evidence>
<dbReference type="STRING" id="225164.V3YWM6"/>
<name>V3YWM6_LOTGI</name>
<dbReference type="GeneID" id="20245762"/>
<dbReference type="Pfam" id="PF02330">
    <property type="entry name" value="MAM33"/>
    <property type="match status" value="1"/>
</dbReference>
<dbReference type="InterPro" id="IPR003428">
    <property type="entry name" value="MAM33"/>
</dbReference>
<evidence type="ECO:0000313" key="2">
    <source>
        <dbReference type="EMBL" id="ESO82428.1"/>
    </source>
</evidence>
<evidence type="ECO:0000313" key="3">
    <source>
        <dbReference type="Proteomes" id="UP000030746"/>
    </source>
</evidence>
<comment type="similarity">
    <text evidence="1">Belongs to the MAM33 family.</text>
</comment>
<dbReference type="KEGG" id="lgi:LOTGIDRAFT_204901"/>
<dbReference type="SUPFAM" id="SSF54529">
    <property type="entry name" value="Mitochondrial glycoprotein MAM33-like"/>
    <property type="match status" value="1"/>
</dbReference>
<dbReference type="AlphaFoldDB" id="V3YWM6"/>
<organism evidence="2 3">
    <name type="scientific">Lottia gigantea</name>
    <name type="common">Giant owl limpet</name>
    <dbReference type="NCBI Taxonomy" id="225164"/>
    <lineage>
        <taxon>Eukaryota</taxon>
        <taxon>Metazoa</taxon>
        <taxon>Spiralia</taxon>
        <taxon>Lophotrochozoa</taxon>
        <taxon>Mollusca</taxon>
        <taxon>Gastropoda</taxon>
        <taxon>Patellogastropoda</taxon>
        <taxon>Lottioidea</taxon>
        <taxon>Lottiidae</taxon>
        <taxon>Lottia</taxon>
    </lineage>
</organism>
<dbReference type="RefSeq" id="XP_009066931.1">
    <property type="nucleotide sequence ID" value="XM_009068683.1"/>
</dbReference>
<protein>
    <recommendedName>
        <fullName evidence="4">Complement component 1 Q subcomponent-binding protein, mitochondrial</fullName>
    </recommendedName>
</protein>
<accession>V3YWM6</accession>
<proteinExistence type="inferred from homology"/>